<dbReference type="EMBL" id="KZ819188">
    <property type="protein sequence ID" value="PWZ02990.1"/>
    <property type="molecule type" value="Genomic_DNA"/>
</dbReference>
<proteinExistence type="predicted"/>
<sequence>MAPILLIGLVGLCRHCKPPNRSRPLSLAWSGKGDTASWRQQRPPLSLTARKQPINAGAVEACLFECFDALARLQYAFLARESRDEGVY</sequence>
<protein>
    <submittedName>
        <fullName evidence="1">Uncharacterized protein</fullName>
    </submittedName>
</protein>
<dbReference type="InParanoid" id="A0A317XYI4"/>
<gene>
    <name evidence="1" type="ORF">BCV70DRAFT_197227</name>
</gene>
<name>A0A317XYI4_9BASI</name>
<reference evidence="1 2" key="1">
    <citation type="journal article" date="2018" name="Mol. Biol. Evol.">
        <title>Broad Genomic Sampling Reveals a Smut Pathogenic Ancestry of the Fungal Clade Ustilaginomycotina.</title>
        <authorList>
            <person name="Kijpornyongpan T."/>
            <person name="Mondo S.J."/>
            <person name="Barry K."/>
            <person name="Sandor L."/>
            <person name="Lee J."/>
            <person name="Lipzen A."/>
            <person name="Pangilinan J."/>
            <person name="LaButti K."/>
            <person name="Hainaut M."/>
            <person name="Henrissat B."/>
            <person name="Grigoriev I.V."/>
            <person name="Spatafora J.W."/>
            <person name="Aime M.C."/>
        </authorList>
    </citation>
    <scope>NUCLEOTIDE SEQUENCE [LARGE SCALE GENOMIC DNA]</scope>
    <source>
        <strain evidence="1 2">MCA 3645</strain>
    </source>
</reference>
<accession>A0A317XYI4</accession>
<dbReference type="Proteomes" id="UP000246740">
    <property type="component" value="Unassembled WGS sequence"/>
</dbReference>
<organism evidence="1 2">
    <name type="scientific">Testicularia cyperi</name>
    <dbReference type="NCBI Taxonomy" id="1882483"/>
    <lineage>
        <taxon>Eukaryota</taxon>
        <taxon>Fungi</taxon>
        <taxon>Dikarya</taxon>
        <taxon>Basidiomycota</taxon>
        <taxon>Ustilaginomycotina</taxon>
        <taxon>Ustilaginomycetes</taxon>
        <taxon>Ustilaginales</taxon>
        <taxon>Anthracoideaceae</taxon>
        <taxon>Testicularia</taxon>
    </lineage>
</organism>
<evidence type="ECO:0000313" key="2">
    <source>
        <dbReference type="Proteomes" id="UP000246740"/>
    </source>
</evidence>
<dbReference type="AlphaFoldDB" id="A0A317XYI4"/>
<evidence type="ECO:0000313" key="1">
    <source>
        <dbReference type="EMBL" id="PWZ02990.1"/>
    </source>
</evidence>
<keyword evidence="2" id="KW-1185">Reference proteome</keyword>